<evidence type="ECO:0000256" key="2">
    <source>
        <dbReference type="ARBA" id="ARBA00004286"/>
    </source>
</evidence>
<proteinExistence type="predicted"/>
<evidence type="ECO:0000256" key="11">
    <source>
        <dbReference type="SAM" id="Coils"/>
    </source>
</evidence>
<evidence type="ECO:0000256" key="6">
    <source>
        <dbReference type="ARBA" id="ARBA00022840"/>
    </source>
</evidence>
<dbReference type="InterPro" id="IPR031420">
    <property type="entry name" value="UPF0669"/>
</dbReference>
<keyword evidence="7 11" id="KW-0175">Coiled coil</keyword>
<dbReference type="GO" id="GO:0003697">
    <property type="term" value="F:single-stranded DNA binding"/>
    <property type="evidence" value="ECO:0007669"/>
    <property type="project" value="TreeGrafter"/>
</dbReference>
<feature type="coiled-coil region" evidence="11">
    <location>
        <begin position="4"/>
        <end position="105"/>
    </location>
</feature>
<evidence type="ECO:0000256" key="7">
    <source>
        <dbReference type="ARBA" id="ARBA00023054"/>
    </source>
</evidence>
<dbReference type="PANTHER" id="PTHR19306">
    <property type="entry name" value="STRUCTURAL MAINTENANCE OF CHROMOSOMES 5,6 SMC5, SMC6"/>
    <property type="match status" value="1"/>
</dbReference>
<keyword evidence="4" id="KW-0547">Nucleotide-binding</keyword>
<feature type="coiled-coil region" evidence="11">
    <location>
        <begin position="184"/>
        <end position="218"/>
    </location>
</feature>
<keyword evidence="8" id="KW-0233">DNA recombination</keyword>
<comment type="subcellular location">
    <subcellularLocation>
        <location evidence="2">Chromosome</location>
    </subcellularLocation>
    <subcellularLocation>
        <location evidence="1">Nucleus</location>
    </subcellularLocation>
</comment>
<evidence type="ECO:0000256" key="1">
    <source>
        <dbReference type="ARBA" id="ARBA00004123"/>
    </source>
</evidence>
<organism evidence="12 13">
    <name type="scientific">Plectus sambesii</name>
    <dbReference type="NCBI Taxonomy" id="2011161"/>
    <lineage>
        <taxon>Eukaryota</taxon>
        <taxon>Metazoa</taxon>
        <taxon>Ecdysozoa</taxon>
        <taxon>Nematoda</taxon>
        <taxon>Chromadorea</taxon>
        <taxon>Plectida</taxon>
        <taxon>Plectina</taxon>
        <taxon>Plectoidea</taxon>
        <taxon>Plectidae</taxon>
        <taxon>Plectus</taxon>
    </lineage>
</organism>
<feature type="coiled-coil region" evidence="11">
    <location>
        <begin position="467"/>
        <end position="576"/>
    </location>
</feature>
<keyword evidence="5" id="KW-0227">DNA damage</keyword>
<protein>
    <submittedName>
        <fullName evidence="13">Uncharacterized protein</fullName>
    </submittedName>
</protein>
<dbReference type="PANTHER" id="PTHR19306:SF6">
    <property type="entry name" value="STRUCTURAL MAINTENANCE OF CHROMOSOMES PROTEIN 6"/>
    <property type="match status" value="1"/>
</dbReference>
<dbReference type="GO" id="GO:0000724">
    <property type="term" value="P:double-strand break repair via homologous recombination"/>
    <property type="evidence" value="ECO:0007669"/>
    <property type="project" value="TreeGrafter"/>
</dbReference>
<keyword evidence="10" id="KW-0539">Nucleus</keyword>
<evidence type="ECO:0000313" key="12">
    <source>
        <dbReference type="Proteomes" id="UP000887566"/>
    </source>
</evidence>
<dbReference type="GO" id="GO:0003684">
    <property type="term" value="F:damaged DNA binding"/>
    <property type="evidence" value="ECO:0007669"/>
    <property type="project" value="TreeGrafter"/>
</dbReference>
<dbReference type="GO" id="GO:0005634">
    <property type="term" value="C:nucleus"/>
    <property type="evidence" value="ECO:0007669"/>
    <property type="project" value="UniProtKB-SubCell"/>
</dbReference>
<evidence type="ECO:0000256" key="3">
    <source>
        <dbReference type="ARBA" id="ARBA00022454"/>
    </source>
</evidence>
<dbReference type="GO" id="GO:0030915">
    <property type="term" value="C:Smc5-Smc6 complex"/>
    <property type="evidence" value="ECO:0007669"/>
    <property type="project" value="TreeGrafter"/>
</dbReference>
<dbReference type="GO" id="GO:0005524">
    <property type="term" value="F:ATP binding"/>
    <property type="evidence" value="ECO:0007669"/>
    <property type="project" value="UniProtKB-KW"/>
</dbReference>
<keyword evidence="9" id="KW-0234">DNA repair</keyword>
<evidence type="ECO:0000256" key="4">
    <source>
        <dbReference type="ARBA" id="ARBA00022741"/>
    </source>
</evidence>
<dbReference type="Proteomes" id="UP000887566">
    <property type="component" value="Unplaced"/>
</dbReference>
<dbReference type="Pfam" id="PF17065">
    <property type="entry name" value="UPF0669"/>
    <property type="match status" value="1"/>
</dbReference>
<keyword evidence="3" id="KW-0158">Chromosome</keyword>
<accession>A0A914VXR0</accession>
<keyword evidence="6" id="KW-0067">ATP-binding</keyword>
<sequence length="974" mass="110523">MDYLNDFDQQLQLMAKRLPELEQKARTLKEIVKRHRNVNDERIQLNTFGWMILWIPVRDALHKRIDKEKKLEKAKDALEKLDAEVDSITADKNKVEEEKAAAIAEIEELSGPTSSVAAQVTEKKQQVRVAFQRFKQAESQARDKNNEVRCRAQEMVTVRKQLDKLLESGPSQTKDAAQKIQEDIERNEQEMLAASNGAEVAEEEVRRLQLSEQQFQGKLAKIRGDVDHWQREIRFREEKLRAEKRSAQSGAAKFGEKMPDLQALIASETRFARKPVGPLGQYVKVRDEKWALAVELAIKPETLGAFACDNFKDSALLRQLVGRCRWSGRTPAIIVSKFKDTPYNTSAHEPPTQFETVLRQIEVSDPVVYNTLIDQTKIESILLINSDQEARTLMQSNPPPNAAKGFTLSGAEVFASGRGKQYRFYANQHSAQQAQYLRAGGGRDSSRELHGEIAEFKRLLQEQRPQIDQIEKQLQVATRELRAASDQLRRANDNLPRIERDGRDLKRQLDKLLAQASSNNTEILREEFSKLQLLHDEAVKAAKEAKKAADEGETAFEEAQEEEKMAEQKLTAAKKRIEPFHAQLTKFEADLATLESQLQVNIAKRTKVDQIRQRFDEEVGALQAQHDQCYEQAINSEMPVPDGWTVPPDLDALPDTQETTDRYTQLEQRLLAAQQALGDPMEDKNKYDEAVARYRDNKLVHKQLHKIHQQLMSRLKHREEKYRLVRSSMSLRLKLSFMRLMNMRQFGGKIDYMKERQPIDAADGLFCCRAVIVAAVLGNVTMYSVVVFSVLAAVVSGAARANQQATSGGQSVLYGDLPAELHVGVDEVGGGNYSYYSINAAGYVTILLDSLKGDADLYVSSRRKEPRFALDSHEYHSTTCGIDRVDIGHLVPRPLYVAVYGHPSNEVTRYRLLVLAIQVTEKEKLEYAEAPDVPDELIREIGLLEDDGETTNNFGEILLKLLRFLVELAVEILL</sequence>
<dbReference type="WBParaSite" id="PSAMB.scaffold2608size22282.g18522.t1">
    <property type="protein sequence ID" value="PSAMB.scaffold2608size22282.g18522.t1"/>
    <property type="gene ID" value="PSAMB.scaffold2608size22282.g18522"/>
</dbReference>
<name>A0A914VXR0_9BILA</name>
<dbReference type="SUPFAM" id="SSF57997">
    <property type="entry name" value="Tropomyosin"/>
    <property type="match status" value="1"/>
</dbReference>
<evidence type="ECO:0000256" key="8">
    <source>
        <dbReference type="ARBA" id="ARBA00023172"/>
    </source>
</evidence>
<evidence type="ECO:0000256" key="10">
    <source>
        <dbReference type="ARBA" id="ARBA00023242"/>
    </source>
</evidence>
<evidence type="ECO:0000256" key="9">
    <source>
        <dbReference type="ARBA" id="ARBA00023204"/>
    </source>
</evidence>
<dbReference type="AlphaFoldDB" id="A0A914VXR0"/>
<evidence type="ECO:0000256" key="5">
    <source>
        <dbReference type="ARBA" id="ARBA00022763"/>
    </source>
</evidence>
<keyword evidence="12" id="KW-1185">Reference proteome</keyword>
<dbReference type="GO" id="GO:0035861">
    <property type="term" value="C:site of double-strand break"/>
    <property type="evidence" value="ECO:0007669"/>
    <property type="project" value="TreeGrafter"/>
</dbReference>
<evidence type="ECO:0000313" key="13">
    <source>
        <dbReference type="WBParaSite" id="PSAMB.scaffold2608size22282.g18522.t1"/>
    </source>
</evidence>
<reference evidence="13" key="1">
    <citation type="submission" date="2022-11" db="UniProtKB">
        <authorList>
            <consortium name="WormBaseParasite"/>
        </authorList>
    </citation>
    <scope>IDENTIFICATION</scope>
</reference>